<protein>
    <recommendedName>
        <fullName evidence="11">ATP-dependent DNA helicase RecQ</fullName>
        <ecNumber evidence="10">5.6.2.4</ecNumber>
    </recommendedName>
    <alternativeName>
        <fullName evidence="12">DNA 3'-5' helicase RecQ</fullName>
    </alternativeName>
</protein>
<evidence type="ECO:0000256" key="3">
    <source>
        <dbReference type="ARBA" id="ARBA00022741"/>
    </source>
</evidence>
<evidence type="ECO:0000256" key="10">
    <source>
        <dbReference type="ARBA" id="ARBA00034808"/>
    </source>
</evidence>
<name>A0A917J841_9SPHI</name>
<evidence type="ECO:0000259" key="14">
    <source>
        <dbReference type="PROSITE" id="PS51194"/>
    </source>
</evidence>
<comment type="caution">
    <text evidence="15">The sequence shown here is derived from an EMBL/GenBank/DDBJ whole genome shotgun (WGS) entry which is preliminary data.</text>
</comment>
<keyword evidence="3" id="KW-0547">Nucleotide-binding</keyword>
<evidence type="ECO:0000259" key="13">
    <source>
        <dbReference type="PROSITE" id="PS51192"/>
    </source>
</evidence>
<dbReference type="GO" id="GO:0030894">
    <property type="term" value="C:replisome"/>
    <property type="evidence" value="ECO:0007669"/>
    <property type="project" value="TreeGrafter"/>
</dbReference>
<keyword evidence="6" id="KW-0067">ATP-binding</keyword>
<dbReference type="Gene3D" id="1.10.10.10">
    <property type="entry name" value="Winged helix-like DNA-binding domain superfamily/Winged helix DNA-binding domain"/>
    <property type="match status" value="1"/>
</dbReference>
<dbReference type="GO" id="GO:0003677">
    <property type="term" value="F:DNA binding"/>
    <property type="evidence" value="ECO:0007669"/>
    <property type="project" value="UniProtKB-KW"/>
</dbReference>
<dbReference type="InterPro" id="IPR027417">
    <property type="entry name" value="P-loop_NTPase"/>
</dbReference>
<dbReference type="SUPFAM" id="SSF52540">
    <property type="entry name" value="P-loop containing nucleoside triphosphate hydrolases"/>
    <property type="match status" value="1"/>
</dbReference>
<dbReference type="CDD" id="cd17920">
    <property type="entry name" value="DEXHc_RecQ"/>
    <property type="match status" value="1"/>
</dbReference>
<dbReference type="PROSITE" id="PS51192">
    <property type="entry name" value="HELICASE_ATP_BIND_1"/>
    <property type="match status" value="1"/>
</dbReference>
<accession>A0A917J841</accession>
<dbReference type="InterPro" id="IPR014001">
    <property type="entry name" value="Helicase_ATP-bd"/>
</dbReference>
<dbReference type="FunFam" id="3.40.50.300:FF:001389">
    <property type="entry name" value="ATP-dependent DNA helicase RecQ"/>
    <property type="match status" value="1"/>
</dbReference>
<evidence type="ECO:0000256" key="6">
    <source>
        <dbReference type="ARBA" id="ARBA00022840"/>
    </source>
</evidence>
<evidence type="ECO:0000256" key="8">
    <source>
        <dbReference type="ARBA" id="ARBA00023235"/>
    </source>
</evidence>
<evidence type="ECO:0000256" key="2">
    <source>
        <dbReference type="ARBA" id="ARBA00022723"/>
    </source>
</evidence>
<dbReference type="Pfam" id="PF00271">
    <property type="entry name" value="Helicase_C"/>
    <property type="match status" value="1"/>
</dbReference>
<dbReference type="GO" id="GO:0006310">
    <property type="term" value="P:DNA recombination"/>
    <property type="evidence" value="ECO:0007669"/>
    <property type="project" value="InterPro"/>
</dbReference>
<dbReference type="SMART" id="SM00490">
    <property type="entry name" value="HELICc"/>
    <property type="match status" value="1"/>
</dbReference>
<proteinExistence type="inferred from homology"/>
<dbReference type="InterPro" id="IPR036388">
    <property type="entry name" value="WH-like_DNA-bd_sf"/>
</dbReference>
<dbReference type="InterPro" id="IPR001650">
    <property type="entry name" value="Helicase_C-like"/>
</dbReference>
<evidence type="ECO:0000256" key="1">
    <source>
        <dbReference type="ARBA" id="ARBA00005446"/>
    </source>
</evidence>
<comment type="catalytic activity">
    <reaction evidence="9">
        <text>Couples ATP hydrolysis with the unwinding of duplex DNA by translocating in the 3'-5' direction.</text>
        <dbReference type="EC" id="5.6.2.4"/>
    </reaction>
</comment>
<keyword evidence="5 15" id="KW-0347">Helicase</keyword>
<feature type="domain" description="Helicase ATP-binding" evidence="13">
    <location>
        <begin position="24"/>
        <end position="192"/>
    </location>
</feature>
<sequence>MTIQQILQHYWKHEDFRPLQQPIIEAVMQGRDTLALLPTGGGKSVCYQVPALAMDGICIVISPLIALMKDQVDNLVAKGIEAIAIVSGMGRREVDIALDNCIYGPVKFLYLSPERLLSELVRERIKYMKVNLIAVDEAHCISQWGYDFRPPYLHVADIRQLHPKVPVLALTATATAEVRDDIQDKLLFKERNVFQQSFERKNISYRVQHDENKARRMLEVARSVNGSGIVYVRSRRETTELTLFFTQHGIPADYYHAGLSGDVRASKQEQWKSNHIRIMVATNAFGMGIDKPDVRFVMHKDLPESLEAYYQEAGRAGRDEQKAYAVLLYNEQDKQKQLHKFEVNFPTVEEMKQVYHYLANYFQLAYGAGEGLSFNLDVADFCKRFKLDALKTLNALKFLEQGEYLSFNESVFLPSRFQFAIDHEELYNFQIQNPAWDPFVKTLLRSYGGAFDNYARIREFDVARRTNLSVQQVTDALQQLNEFEVISYLPQTDKPQVTYLKPRHTSANLWIDRHYLETRKAVYQKKMEAMLAYCETDKCRSQQMLAYFNQPNAPKCGACDVCLREKRQQNAGQIQGLITDEILQLLSSAPLDLEHLVSALKHGKSAERLIVIRQLLDTGRVKTNGDKYYI</sequence>
<dbReference type="InterPro" id="IPR032284">
    <property type="entry name" value="RecQ_Zn-bd"/>
</dbReference>
<reference evidence="15" key="1">
    <citation type="journal article" date="2014" name="Int. J. Syst. Evol. Microbiol.">
        <title>Complete genome sequence of Corynebacterium casei LMG S-19264T (=DSM 44701T), isolated from a smear-ripened cheese.</title>
        <authorList>
            <consortium name="US DOE Joint Genome Institute (JGI-PGF)"/>
            <person name="Walter F."/>
            <person name="Albersmeier A."/>
            <person name="Kalinowski J."/>
            <person name="Ruckert C."/>
        </authorList>
    </citation>
    <scope>NUCLEOTIDE SEQUENCE</scope>
    <source>
        <strain evidence="15">CCM 8711</strain>
    </source>
</reference>
<dbReference type="PANTHER" id="PTHR13710">
    <property type="entry name" value="DNA HELICASE RECQ FAMILY MEMBER"/>
    <property type="match status" value="1"/>
</dbReference>
<feature type="domain" description="Helicase C-terminal" evidence="14">
    <location>
        <begin position="213"/>
        <end position="362"/>
    </location>
</feature>
<evidence type="ECO:0000313" key="16">
    <source>
        <dbReference type="Proteomes" id="UP000662074"/>
    </source>
</evidence>
<dbReference type="AlphaFoldDB" id="A0A917J841"/>
<evidence type="ECO:0000313" key="15">
    <source>
        <dbReference type="EMBL" id="GGI50394.1"/>
    </source>
</evidence>
<dbReference type="GO" id="GO:0016787">
    <property type="term" value="F:hydrolase activity"/>
    <property type="evidence" value="ECO:0007669"/>
    <property type="project" value="UniProtKB-KW"/>
</dbReference>
<dbReference type="InterPro" id="IPR004589">
    <property type="entry name" value="DNA_helicase_ATP-dep_RecQ"/>
</dbReference>
<keyword evidence="7" id="KW-0238">DNA-binding</keyword>
<dbReference type="EC" id="5.6.2.4" evidence="10"/>
<dbReference type="Pfam" id="PF16124">
    <property type="entry name" value="RecQ_Zn_bind"/>
    <property type="match status" value="1"/>
</dbReference>
<keyword evidence="4" id="KW-0378">Hydrolase</keyword>
<dbReference type="PROSITE" id="PS51194">
    <property type="entry name" value="HELICASE_CTER"/>
    <property type="match status" value="1"/>
</dbReference>
<reference evidence="15" key="2">
    <citation type="submission" date="2020-09" db="EMBL/GenBank/DDBJ databases">
        <authorList>
            <person name="Sun Q."/>
            <person name="Sedlacek I."/>
        </authorList>
    </citation>
    <scope>NUCLEOTIDE SEQUENCE</scope>
    <source>
        <strain evidence="15">CCM 8711</strain>
    </source>
</reference>
<dbReference type="NCBIfam" id="TIGR00614">
    <property type="entry name" value="recQ_fam"/>
    <property type="match status" value="1"/>
</dbReference>
<dbReference type="EMBL" id="BMDO01000003">
    <property type="protein sequence ID" value="GGI50394.1"/>
    <property type="molecule type" value="Genomic_DNA"/>
</dbReference>
<dbReference type="Gene3D" id="3.40.50.300">
    <property type="entry name" value="P-loop containing nucleotide triphosphate hydrolases"/>
    <property type="match status" value="2"/>
</dbReference>
<dbReference type="PANTHER" id="PTHR13710:SF105">
    <property type="entry name" value="ATP-DEPENDENT DNA HELICASE Q1"/>
    <property type="match status" value="1"/>
</dbReference>
<evidence type="ECO:0000256" key="12">
    <source>
        <dbReference type="ARBA" id="ARBA00044550"/>
    </source>
</evidence>
<dbReference type="Pfam" id="PF00270">
    <property type="entry name" value="DEAD"/>
    <property type="match status" value="1"/>
</dbReference>
<dbReference type="RefSeq" id="WP_188415520.1">
    <property type="nucleotide sequence ID" value="NZ_BMDO01000003.1"/>
</dbReference>
<evidence type="ECO:0000256" key="4">
    <source>
        <dbReference type="ARBA" id="ARBA00022801"/>
    </source>
</evidence>
<dbReference type="GO" id="GO:0006281">
    <property type="term" value="P:DNA repair"/>
    <property type="evidence" value="ECO:0007669"/>
    <property type="project" value="TreeGrafter"/>
</dbReference>
<dbReference type="GO" id="GO:0046872">
    <property type="term" value="F:metal ion binding"/>
    <property type="evidence" value="ECO:0007669"/>
    <property type="project" value="UniProtKB-KW"/>
</dbReference>
<dbReference type="SMART" id="SM00487">
    <property type="entry name" value="DEXDc"/>
    <property type="match status" value="1"/>
</dbReference>
<dbReference type="GO" id="GO:0005737">
    <property type="term" value="C:cytoplasm"/>
    <property type="evidence" value="ECO:0007669"/>
    <property type="project" value="TreeGrafter"/>
</dbReference>
<dbReference type="GO" id="GO:0009378">
    <property type="term" value="F:four-way junction helicase activity"/>
    <property type="evidence" value="ECO:0007669"/>
    <property type="project" value="TreeGrafter"/>
</dbReference>
<keyword evidence="8" id="KW-0413">Isomerase</keyword>
<dbReference type="Proteomes" id="UP000662074">
    <property type="component" value="Unassembled WGS sequence"/>
</dbReference>
<keyword evidence="16" id="KW-1185">Reference proteome</keyword>
<evidence type="ECO:0000256" key="5">
    <source>
        <dbReference type="ARBA" id="ARBA00022806"/>
    </source>
</evidence>
<evidence type="ECO:0000256" key="11">
    <source>
        <dbReference type="ARBA" id="ARBA00044535"/>
    </source>
</evidence>
<dbReference type="GO" id="GO:0043590">
    <property type="term" value="C:bacterial nucleoid"/>
    <property type="evidence" value="ECO:0007669"/>
    <property type="project" value="TreeGrafter"/>
</dbReference>
<comment type="similarity">
    <text evidence="1">Belongs to the helicase family. RecQ subfamily.</text>
</comment>
<organism evidence="15 16">
    <name type="scientific">Mucilaginibacter galii</name>
    <dbReference type="NCBI Taxonomy" id="2005073"/>
    <lineage>
        <taxon>Bacteria</taxon>
        <taxon>Pseudomonadati</taxon>
        <taxon>Bacteroidota</taxon>
        <taxon>Sphingobacteriia</taxon>
        <taxon>Sphingobacteriales</taxon>
        <taxon>Sphingobacteriaceae</taxon>
        <taxon>Mucilaginibacter</taxon>
    </lineage>
</organism>
<dbReference type="GO" id="GO:0005524">
    <property type="term" value="F:ATP binding"/>
    <property type="evidence" value="ECO:0007669"/>
    <property type="project" value="UniProtKB-KW"/>
</dbReference>
<keyword evidence="2" id="KW-0479">Metal-binding</keyword>
<gene>
    <name evidence="15" type="ORF">GCM10011425_16060</name>
</gene>
<dbReference type="InterPro" id="IPR011545">
    <property type="entry name" value="DEAD/DEAH_box_helicase_dom"/>
</dbReference>
<evidence type="ECO:0000256" key="7">
    <source>
        <dbReference type="ARBA" id="ARBA00023125"/>
    </source>
</evidence>
<evidence type="ECO:0000256" key="9">
    <source>
        <dbReference type="ARBA" id="ARBA00034617"/>
    </source>
</evidence>
<dbReference type="GO" id="GO:0043138">
    <property type="term" value="F:3'-5' DNA helicase activity"/>
    <property type="evidence" value="ECO:0007669"/>
    <property type="project" value="UniProtKB-EC"/>
</dbReference>